<evidence type="ECO:0000313" key="2">
    <source>
        <dbReference type="Proteomes" id="UP000807716"/>
    </source>
</evidence>
<dbReference type="InterPro" id="IPR006722">
    <property type="entry name" value="Sedlin"/>
</dbReference>
<evidence type="ECO:0000313" key="1">
    <source>
        <dbReference type="EMBL" id="KAG0267046.1"/>
    </source>
</evidence>
<dbReference type="SUPFAM" id="SSF64356">
    <property type="entry name" value="SNARE-like"/>
    <property type="match status" value="1"/>
</dbReference>
<name>A0A9P6QIM1_9FUNG</name>
<dbReference type="EMBL" id="JAAAJB010000082">
    <property type="protein sequence ID" value="KAG0267046.1"/>
    <property type="molecule type" value="Genomic_DNA"/>
</dbReference>
<organism evidence="1 2">
    <name type="scientific">Actinomortierella ambigua</name>
    <dbReference type="NCBI Taxonomy" id="1343610"/>
    <lineage>
        <taxon>Eukaryota</taxon>
        <taxon>Fungi</taxon>
        <taxon>Fungi incertae sedis</taxon>
        <taxon>Mucoromycota</taxon>
        <taxon>Mortierellomycotina</taxon>
        <taxon>Mortierellomycetes</taxon>
        <taxon>Mortierellales</taxon>
        <taxon>Mortierellaceae</taxon>
        <taxon>Actinomortierella</taxon>
    </lineage>
</organism>
<dbReference type="Gene3D" id="3.30.450.70">
    <property type="match status" value="1"/>
</dbReference>
<comment type="caution">
    <text evidence="1">The sequence shown here is derived from an EMBL/GenBank/DDBJ whole genome shotgun (WGS) entry which is preliminary data.</text>
</comment>
<sequence length="174" mass="19582">MNQSLHSSSNSSGSGLGIGNNVPTCYFVMIGSKDNPIYEAEFVSSNTAKSATSAVNDAKASGSYTLREEWRHLNQFIAHAALDMVEDIQWSTNQMYLKSIDKFNDKFISAYLTAGNIKMLLLHETKSEDAIRNFFTEVNEWYIKTLLNPFYEPNTVITSASFDHKARVSAKRYL</sequence>
<dbReference type="Proteomes" id="UP000807716">
    <property type="component" value="Unassembled WGS sequence"/>
</dbReference>
<reference evidence="1" key="1">
    <citation type="journal article" date="2020" name="Fungal Divers.">
        <title>Resolving the Mortierellaceae phylogeny through synthesis of multi-gene phylogenetics and phylogenomics.</title>
        <authorList>
            <person name="Vandepol N."/>
            <person name="Liber J."/>
            <person name="Desiro A."/>
            <person name="Na H."/>
            <person name="Kennedy M."/>
            <person name="Barry K."/>
            <person name="Grigoriev I.V."/>
            <person name="Miller A.N."/>
            <person name="O'Donnell K."/>
            <person name="Stajich J.E."/>
            <person name="Bonito G."/>
        </authorList>
    </citation>
    <scope>NUCLEOTIDE SEQUENCE</scope>
    <source>
        <strain evidence="1">BC1065</strain>
    </source>
</reference>
<dbReference type="InterPro" id="IPR011012">
    <property type="entry name" value="Longin-like_dom_sf"/>
</dbReference>
<protein>
    <submittedName>
        <fullName evidence="1">TRAPP subunit</fullName>
    </submittedName>
</protein>
<dbReference type="GO" id="GO:0006888">
    <property type="term" value="P:endoplasmic reticulum to Golgi vesicle-mediated transport"/>
    <property type="evidence" value="ECO:0007669"/>
    <property type="project" value="InterPro"/>
</dbReference>
<dbReference type="PANTHER" id="PTHR12403">
    <property type="entry name" value="TRAFFICKING PROTEIN PARTICLE COMPLEX SUBUNIT 2"/>
    <property type="match status" value="1"/>
</dbReference>
<accession>A0A9P6QIM1</accession>
<gene>
    <name evidence="1" type="primary">TRS20</name>
    <name evidence="1" type="ORF">DFQ27_009192</name>
</gene>
<dbReference type="Pfam" id="PF04628">
    <property type="entry name" value="Sedlin_N"/>
    <property type="match status" value="1"/>
</dbReference>
<proteinExistence type="predicted"/>
<dbReference type="OrthoDB" id="10252102at2759"/>
<dbReference type="AlphaFoldDB" id="A0A9P6QIM1"/>
<dbReference type="GO" id="GO:0005737">
    <property type="term" value="C:cytoplasm"/>
    <property type="evidence" value="ECO:0007669"/>
    <property type="project" value="GOC"/>
</dbReference>
<keyword evidence="2" id="KW-1185">Reference proteome</keyword>
<dbReference type="CDD" id="cd14825">
    <property type="entry name" value="TRAPPC2_sedlin"/>
    <property type="match status" value="1"/>
</dbReference>